<dbReference type="Pfam" id="PF12833">
    <property type="entry name" value="HTH_18"/>
    <property type="match status" value="1"/>
</dbReference>
<dbReference type="EMBL" id="BMHP01000004">
    <property type="protein sequence ID" value="GGD89306.1"/>
    <property type="molecule type" value="Genomic_DNA"/>
</dbReference>
<name>A0A917E1H9_9BACL</name>
<evidence type="ECO:0000256" key="1">
    <source>
        <dbReference type="ARBA" id="ARBA00023015"/>
    </source>
</evidence>
<proteinExistence type="predicted"/>
<keyword evidence="2" id="KW-0238">DNA-binding</keyword>
<comment type="caution">
    <text evidence="5">The sequence shown here is derived from an EMBL/GenBank/DDBJ whole genome shotgun (WGS) entry which is preliminary data.</text>
</comment>
<keyword evidence="1" id="KW-0805">Transcription regulation</keyword>
<dbReference type="PROSITE" id="PS00041">
    <property type="entry name" value="HTH_ARAC_FAMILY_1"/>
    <property type="match status" value="1"/>
</dbReference>
<gene>
    <name evidence="5" type="ORF">GCM10010911_54880</name>
</gene>
<dbReference type="InterPro" id="IPR014710">
    <property type="entry name" value="RmlC-like_jellyroll"/>
</dbReference>
<evidence type="ECO:0000259" key="4">
    <source>
        <dbReference type="PROSITE" id="PS01124"/>
    </source>
</evidence>
<dbReference type="PANTHER" id="PTHR43280">
    <property type="entry name" value="ARAC-FAMILY TRANSCRIPTIONAL REGULATOR"/>
    <property type="match status" value="1"/>
</dbReference>
<evidence type="ECO:0000313" key="6">
    <source>
        <dbReference type="Proteomes" id="UP000612456"/>
    </source>
</evidence>
<evidence type="ECO:0000313" key="5">
    <source>
        <dbReference type="EMBL" id="GGD89306.1"/>
    </source>
</evidence>
<dbReference type="InterPro" id="IPR020449">
    <property type="entry name" value="Tscrpt_reg_AraC-type_HTH"/>
</dbReference>
<sequence>MEASKKNEPFEGKRFPFRMIIQKSYPDLVKPHWHEHLEFVKVLSGRVQVYIDNHVFIAEESDIIFINSCQIHSIRCLSGEDCAIQGMIFDKFLLSGAFEDPESRYIFSHFMNSRRIWNPLTLSTLHRRVLDNALTEAYEEYTHQVIGYELSIKACLYRMITPIFRQYKQETFRELDLRRTIESSLRLKPALDYIEVNYGRKIYTGAICSSINMSPYHFTRYFKKITGVTPVQYINQYRVDMAKRLLLEQDISITEIAERTGFCNINYFDKMFKKLTELTPIEYRNQFFHSYKSSEALK</sequence>
<dbReference type="PROSITE" id="PS01124">
    <property type="entry name" value="HTH_ARAC_FAMILY_2"/>
    <property type="match status" value="1"/>
</dbReference>
<dbReference type="SUPFAM" id="SSF46689">
    <property type="entry name" value="Homeodomain-like"/>
    <property type="match status" value="2"/>
</dbReference>
<dbReference type="InterPro" id="IPR009057">
    <property type="entry name" value="Homeodomain-like_sf"/>
</dbReference>
<dbReference type="GO" id="GO:0043565">
    <property type="term" value="F:sequence-specific DNA binding"/>
    <property type="evidence" value="ECO:0007669"/>
    <property type="project" value="InterPro"/>
</dbReference>
<dbReference type="InterPro" id="IPR018062">
    <property type="entry name" value="HTH_AraC-typ_CS"/>
</dbReference>
<feature type="domain" description="HTH araC/xylS-type" evidence="4">
    <location>
        <begin position="188"/>
        <end position="286"/>
    </location>
</feature>
<dbReference type="CDD" id="cd02209">
    <property type="entry name" value="cupin_XRE_C"/>
    <property type="match status" value="1"/>
</dbReference>
<dbReference type="RefSeq" id="WP_188997043.1">
    <property type="nucleotide sequence ID" value="NZ_BMHP01000004.1"/>
</dbReference>
<dbReference type="GO" id="GO:0003700">
    <property type="term" value="F:DNA-binding transcription factor activity"/>
    <property type="evidence" value="ECO:0007669"/>
    <property type="project" value="InterPro"/>
</dbReference>
<keyword evidence="3" id="KW-0804">Transcription</keyword>
<keyword evidence="6" id="KW-1185">Reference proteome</keyword>
<reference evidence="5" key="2">
    <citation type="submission" date="2020-09" db="EMBL/GenBank/DDBJ databases">
        <authorList>
            <person name="Sun Q."/>
            <person name="Zhou Y."/>
        </authorList>
    </citation>
    <scope>NUCLEOTIDE SEQUENCE</scope>
    <source>
        <strain evidence="5">CGMCC 1.15178</strain>
    </source>
</reference>
<dbReference type="Pfam" id="PF07883">
    <property type="entry name" value="Cupin_2"/>
    <property type="match status" value="1"/>
</dbReference>
<accession>A0A917E1H9</accession>
<protein>
    <submittedName>
        <fullName evidence="5">AraC family transcriptional regulator</fullName>
    </submittedName>
</protein>
<dbReference type="PRINTS" id="PR00032">
    <property type="entry name" value="HTHARAC"/>
</dbReference>
<dbReference type="Gene3D" id="2.60.120.10">
    <property type="entry name" value="Jelly Rolls"/>
    <property type="match status" value="1"/>
</dbReference>
<dbReference type="SUPFAM" id="SSF51182">
    <property type="entry name" value="RmlC-like cupins"/>
    <property type="match status" value="1"/>
</dbReference>
<dbReference type="PANTHER" id="PTHR43280:SF28">
    <property type="entry name" value="HTH-TYPE TRANSCRIPTIONAL ACTIVATOR RHAS"/>
    <property type="match status" value="1"/>
</dbReference>
<dbReference type="Proteomes" id="UP000612456">
    <property type="component" value="Unassembled WGS sequence"/>
</dbReference>
<evidence type="ECO:0000256" key="3">
    <source>
        <dbReference type="ARBA" id="ARBA00023163"/>
    </source>
</evidence>
<dbReference type="SMART" id="SM00342">
    <property type="entry name" value="HTH_ARAC"/>
    <property type="match status" value="1"/>
</dbReference>
<dbReference type="InterPro" id="IPR013096">
    <property type="entry name" value="Cupin_2"/>
</dbReference>
<dbReference type="AlphaFoldDB" id="A0A917E1H9"/>
<reference evidence="5" key="1">
    <citation type="journal article" date="2014" name="Int. J. Syst. Evol. Microbiol.">
        <title>Complete genome sequence of Corynebacterium casei LMG S-19264T (=DSM 44701T), isolated from a smear-ripened cheese.</title>
        <authorList>
            <consortium name="US DOE Joint Genome Institute (JGI-PGF)"/>
            <person name="Walter F."/>
            <person name="Albersmeier A."/>
            <person name="Kalinowski J."/>
            <person name="Ruckert C."/>
        </authorList>
    </citation>
    <scope>NUCLEOTIDE SEQUENCE</scope>
    <source>
        <strain evidence="5">CGMCC 1.15178</strain>
    </source>
</reference>
<dbReference type="InterPro" id="IPR018060">
    <property type="entry name" value="HTH_AraC"/>
</dbReference>
<organism evidence="5 6">
    <name type="scientific">Paenibacillus nasutitermitis</name>
    <dbReference type="NCBI Taxonomy" id="1652958"/>
    <lineage>
        <taxon>Bacteria</taxon>
        <taxon>Bacillati</taxon>
        <taxon>Bacillota</taxon>
        <taxon>Bacilli</taxon>
        <taxon>Bacillales</taxon>
        <taxon>Paenibacillaceae</taxon>
        <taxon>Paenibacillus</taxon>
    </lineage>
</organism>
<evidence type="ECO:0000256" key="2">
    <source>
        <dbReference type="ARBA" id="ARBA00023125"/>
    </source>
</evidence>
<dbReference type="Gene3D" id="1.10.10.60">
    <property type="entry name" value="Homeodomain-like"/>
    <property type="match status" value="2"/>
</dbReference>
<dbReference type="InterPro" id="IPR011051">
    <property type="entry name" value="RmlC_Cupin_sf"/>
</dbReference>